<evidence type="ECO:0000256" key="1">
    <source>
        <dbReference type="ARBA" id="ARBA00022448"/>
    </source>
</evidence>
<dbReference type="NCBIfam" id="NF008653">
    <property type="entry name" value="PRK11650.1"/>
    <property type="match status" value="1"/>
</dbReference>
<dbReference type="CDD" id="cd03301">
    <property type="entry name" value="ABC_MalK_N"/>
    <property type="match status" value="1"/>
</dbReference>
<evidence type="ECO:0000256" key="2">
    <source>
        <dbReference type="ARBA" id="ARBA00022475"/>
    </source>
</evidence>
<dbReference type="EMBL" id="CP000085">
    <property type="protein sequence ID" value="ABC34925.1"/>
    <property type="molecule type" value="Genomic_DNA"/>
</dbReference>
<dbReference type="PANTHER" id="PTHR43875:SF1">
    <property type="entry name" value="OSMOPROTECTIVE COMPOUNDS UPTAKE ATP-BINDING PROTEIN GGTA"/>
    <property type="match status" value="1"/>
</dbReference>
<dbReference type="GO" id="GO:0016887">
    <property type="term" value="F:ATP hydrolysis activity"/>
    <property type="evidence" value="ECO:0007669"/>
    <property type="project" value="InterPro"/>
</dbReference>
<dbReference type="InterPro" id="IPR027417">
    <property type="entry name" value="P-loop_NTPase"/>
</dbReference>
<dbReference type="InterPro" id="IPR003439">
    <property type="entry name" value="ABC_transporter-like_ATP-bd"/>
</dbReference>
<dbReference type="GeneID" id="45118626"/>
<keyword evidence="2" id="KW-1003">Cell membrane</keyword>
<name>Q2T627_BURTA</name>
<dbReference type="PROSITE" id="PS50893">
    <property type="entry name" value="ABC_TRANSPORTER_2"/>
    <property type="match status" value="1"/>
</dbReference>
<dbReference type="HOGENOM" id="CLU_000604_1_1_4"/>
<feature type="compositionally biased region" description="Low complexity" evidence="6">
    <location>
        <begin position="409"/>
        <end position="418"/>
    </location>
</feature>
<organism evidence="8 9">
    <name type="scientific">Burkholderia thailandensis (strain ATCC 700388 / DSM 13276 / CCUG 48851 / CIP 106301 / E264)</name>
    <dbReference type="NCBI Taxonomy" id="271848"/>
    <lineage>
        <taxon>Bacteria</taxon>
        <taxon>Pseudomonadati</taxon>
        <taxon>Pseudomonadota</taxon>
        <taxon>Betaproteobacteria</taxon>
        <taxon>Burkholderiales</taxon>
        <taxon>Burkholderiaceae</taxon>
        <taxon>Burkholderia</taxon>
        <taxon>pseudomallei group</taxon>
    </lineage>
</organism>
<feature type="domain" description="ABC transporter" evidence="7">
    <location>
        <begin position="4"/>
        <end position="235"/>
    </location>
</feature>
<dbReference type="KEGG" id="bte:BTH_II1175"/>
<keyword evidence="4" id="KW-0547">Nucleotide-binding</keyword>
<dbReference type="RefSeq" id="WP_009896716.1">
    <property type="nucleotide sequence ID" value="NC_007650.1"/>
</dbReference>
<feature type="region of interest" description="Disordered" evidence="6">
    <location>
        <begin position="383"/>
        <end position="418"/>
    </location>
</feature>
<dbReference type="PANTHER" id="PTHR43875">
    <property type="entry name" value="MALTODEXTRIN IMPORT ATP-BINDING PROTEIN MSMX"/>
    <property type="match status" value="1"/>
</dbReference>
<evidence type="ECO:0000256" key="5">
    <source>
        <dbReference type="ARBA" id="ARBA00022840"/>
    </source>
</evidence>
<dbReference type="FunFam" id="3.40.50.300:FF:000042">
    <property type="entry name" value="Maltose/maltodextrin ABC transporter, ATP-binding protein"/>
    <property type="match status" value="1"/>
</dbReference>
<dbReference type="InterPro" id="IPR003593">
    <property type="entry name" value="AAA+_ATPase"/>
</dbReference>
<dbReference type="GO" id="GO:0055052">
    <property type="term" value="C:ATP-binding cassette (ABC) transporter complex, substrate-binding subunit-containing"/>
    <property type="evidence" value="ECO:0007669"/>
    <property type="project" value="TreeGrafter"/>
</dbReference>
<dbReference type="Pfam" id="PF08402">
    <property type="entry name" value="TOBE_2"/>
    <property type="match status" value="1"/>
</dbReference>
<keyword evidence="9" id="KW-1185">Reference proteome</keyword>
<dbReference type="SMART" id="SM00382">
    <property type="entry name" value="AAA"/>
    <property type="match status" value="1"/>
</dbReference>
<dbReference type="Gene3D" id="2.40.50.100">
    <property type="match status" value="1"/>
</dbReference>
<keyword evidence="3" id="KW-0997">Cell inner membrane</keyword>
<dbReference type="Gene3D" id="3.40.50.300">
    <property type="entry name" value="P-loop containing nucleotide triphosphate hydrolases"/>
    <property type="match status" value="1"/>
</dbReference>
<accession>Q2T627</accession>
<dbReference type="PROSITE" id="PS00211">
    <property type="entry name" value="ABC_TRANSPORTER_1"/>
    <property type="match status" value="1"/>
</dbReference>
<evidence type="ECO:0000256" key="4">
    <source>
        <dbReference type="ARBA" id="ARBA00022741"/>
    </source>
</evidence>
<gene>
    <name evidence="8" type="ordered locus">BTH_II1175</name>
</gene>
<dbReference type="InterPro" id="IPR013611">
    <property type="entry name" value="Transp-assoc_OB_typ2"/>
</dbReference>
<dbReference type="InterPro" id="IPR015855">
    <property type="entry name" value="ABC_transpr_MalK-like"/>
</dbReference>
<proteinExistence type="predicted"/>
<dbReference type="InterPro" id="IPR008995">
    <property type="entry name" value="Mo/tungstate-bd_C_term_dom"/>
</dbReference>
<dbReference type="GO" id="GO:0140359">
    <property type="term" value="F:ABC-type transporter activity"/>
    <property type="evidence" value="ECO:0007669"/>
    <property type="project" value="InterPro"/>
</dbReference>
<keyword evidence="3" id="KW-0472">Membrane</keyword>
<dbReference type="InterPro" id="IPR012340">
    <property type="entry name" value="NA-bd_OB-fold"/>
</dbReference>
<protein>
    <submittedName>
        <fullName evidence="8">Glycerol-3-phosphate ABC transporter, ATP-binding protein</fullName>
    </submittedName>
</protein>
<feature type="compositionally biased region" description="Low complexity" evidence="6">
    <location>
        <begin position="383"/>
        <end position="397"/>
    </location>
</feature>
<evidence type="ECO:0000313" key="8">
    <source>
        <dbReference type="EMBL" id="ABC34925.1"/>
    </source>
</evidence>
<keyword evidence="1" id="KW-0813">Transport</keyword>
<dbReference type="SUPFAM" id="SSF52540">
    <property type="entry name" value="P-loop containing nucleoside triphosphate hydrolases"/>
    <property type="match status" value="1"/>
</dbReference>
<evidence type="ECO:0000259" key="7">
    <source>
        <dbReference type="PROSITE" id="PS50893"/>
    </source>
</evidence>
<dbReference type="InterPro" id="IPR047641">
    <property type="entry name" value="ABC_transpr_MalK/UgpC-like"/>
</dbReference>
<dbReference type="SUPFAM" id="SSF50331">
    <property type="entry name" value="MOP-like"/>
    <property type="match status" value="1"/>
</dbReference>
<evidence type="ECO:0000313" key="9">
    <source>
        <dbReference type="Proteomes" id="UP000001930"/>
    </source>
</evidence>
<dbReference type="GO" id="GO:0008643">
    <property type="term" value="P:carbohydrate transport"/>
    <property type="evidence" value="ECO:0007669"/>
    <property type="project" value="InterPro"/>
</dbReference>
<dbReference type="InterPro" id="IPR017871">
    <property type="entry name" value="ABC_transporter-like_CS"/>
</dbReference>
<evidence type="ECO:0000256" key="6">
    <source>
        <dbReference type="SAM" id="MobiDB-lite"/>
    </source>
</evidence>
<dbReference type="AlphaFoldDB" id="Q2T627"/>
<dbReference type="Pfam" id="PF00005">
    <property type="entry name" value="ABC_tran"/>
    <property type="match status" value="1"/>
</dbReference>
<sequence>MARIVCTGLTKRYDGGAPVLHPLDLEIGDGEFIVLLGPSGCGKSTMLRMIAGLETITGGELAIGGAVVNDLAARERNVAMVFQNYALYPHMSVYENIAFGLRRLKVPAAEIDRRVREVARVLSLDALLERKPRAMSGGQQQRAAIARAMIKTPDVFLFDEPLSNLDAKLRAQLRGDIKRLHQRLKTTTLYVTHDQLEAMTLADRVVLMRGGRIEQLGTPAELYSCPHTVFAAGFIGTPAMNFADGAIERTAGGVALAAGGARWPLAARRFASLADGRRVKLAIRPNYLRIATGAGAAAGARNAPAASGPGDRPSALALEGRVELVELLGAEALVTFDWNGAPFAALVSAPAAPALGAVVTFTFDERDLHLFDAATGRNVMLPEAGAPASAAPPGAAMRPPPDAPDAPDAPHGLAMSRS</sequence>
<dbReference type="Proteomes" id="UP000001930">
    <property type="component" value="Chromosome II"/>
</dbReference>
<reference evidence="8 9" key="1">
    <citation type="journal article" date="2005" name="BMC Genomics">
        <title>Bacterial genome adaptation to niches: divergence of the potential virulence genes in three Burkholderia species of different survival strategies.</title>
        <authorList>
            <person name="Kim H.S."/>
            <person name="Schell M.A."/>
            <person name="Yu Y."/>
            <person name="Ulrich R.L."/>
            <person name="Sarria S.H."/>
            <person name="Nierman W.C."/>
            <person name="DeShazer D."/>
        </authorList>
    </citation>
    <scope>NUCLEOTIDE SEQUENCE [LARGE SCALE GENOMIC DNA]</scope>
    <source>
        <strain evidence="9">ATCC 700388 / DSM 13276 / CCUG 48851 / CIP 106301 / E264</strain>
    </source>
</reference>
<dbReference type="Gene3D" id="2.40.50.140">
    <property type="entry name" value="Nucleic acid-binding proteins"/>
    <property type="match status" value="1"/>
</dbReference>
<evidence type="ECO:0000256" key="3">
    <source>
        <dbReference type="ARBA" id="ARBA00022519"/>
    </source>
</evidence>
<keyword evidence="5 8" id="KW-0067">ATP-binding</keyword>
<dbReference type="GO" id="GO:0005524">
    <property type="term" value="F:ATP binding"/>
    <property type="evidence" value="ECO:0007669"/>
    <property type="project" value="UniProtKB-KW"/>
</dbReference>